<dbReference type="EMBL" id="JACEEZ010024593">
    <property type="protein sequence ID" value="KAG0710011.1"/>
    <property type="molecule type" value="Genomic_DNA"/>
</dbReference>
<sequence length="110" mass="12713">MEKILKRWISEQVDQWKSNVDGVAIREKAGGIYDHLAEKEPFWILPCPRVYCQPKGGSIDSSSVFSPHNIARTDLAHTVGVRFSDMTEEMWENSLTPMEQSLQWKDYPDE</sequence>
<reference evidence="1" key="1">
    <citation type="submission" date="2020-07" db="EMBL/GenBank/DDBJ databases">
        <title>The High-quality genome of the commercially important snow crab, Chionoecetes opilio.</title>
        <authorList>
            <person name="Jeong J.-H."/>
            <person name="Ryu S."/>
        </authorList>
    </citation>
    <scope>NUCLEOTIDE SEQUENCE</scope>
    <source>
        <strain evidence="1">MADBK_172401_WGS</strain>
        <tissue evidence="1">Digestive gland</tissue>
    </source>
</reference>
<organism evidence="1 2">
    <name type="scientific">Chionoecetes opilio</name>
    <name type="common">Atlantic snow crab</name>
    <name type="synonym">Cancer opilio</name>
    <dbReference type="NCBI Taxonomy" id="41210"/>
    <lineage>
        <taxon>Eukaryota</taxon>
        <taxon>Metazoa</taxon>
        <taxon>Ecdysozoa</taxon>
        <taxon>Arthropoda</taxon>
        <taxon>Crustacea</taxon>
        <taxon>Multicrustacea</taxon>
        <taxon>Malacostraca</taxon>
        <taxon>Eumalacostraca</taxon>
        <taxon>Eucarida</taxon>
        <taxon>Decapoda</taxon>
        <taxon>Pleocyemata</taxon>
        <taxon>Brachyura</taxon>
        <taxon>Eubrachyura</taxon>
        <taxon>Majoidea</taxon>
        <taxon>Majidae</taxon>
        <taxon>Chionoecetes</taxon>
    </lineage>
</organism>
<dbReference type="Proteomes" id="UP000770661">
    <property type="component" value="Unassembled WGS sequence"/>
</dbReference>
<keyword evidence="2" id="KW-1185">Reference proteome</keyword>
<name>A0A8J5CCY7_CHIOP</name>
<accession>A0A8J5CCY7</accession>
<comment type="caution">
    <text evidence="1">The sequence shown here is derived from an EMBL/GenBank/DDBJ whole genome shotgun (WGS) entry which is preliminary data.</text>
</comment>
<dbReference type="AlphaFoldDB" id="A0A8J5CCY7"/>
<gene>
    <name evidence="1" type="ORF">GWK47_023692</name>
</gene>
<evidence type="ECO:0000313" key="1">
    <source>
        <dbReference type="EMBL" id="KAG0710011.1"/>
    </source>
</evidence>
<dbReference type="OrthoDB" id="125347at2759"/>
<protein>
    <submittedName>
        <fullName evidence="1">Uncharacterized protein</fullName>
    </submittedName>
</protein>
<proteinExistence type="predicted"/>
<evidence type="ECO:0000313" key="2">
    <source>
        <dbReference type="Proteomes" id="UP000770661"/>
    </source>
</evidence>